<organism evidence="1 2">
    <name type="scientific">Porphyromonas gingivicanis</name>
    <dbReference type="NCBI Taxonomy" id="266762"/>
    <lineage>
        <taxon>Bacteria</taxon>
        <taxon>Pseudomonadati</taxon>
        <taxon>Bacteroidota</taxon>
        <taxon>Bacteroidia</taxon>
        <taxon>Bacteroidales</taxon>
        <taxon>Porphyromonadaceae</taxon>
        <taxon>Porphyromonas</taxon>
    </lineage>
</organism>
<gene>
    <name evidence="1" type="ORF">HQ36_06585</name>
</gene>
<keyword evidence="2" id="KW-1185">Reference proteome</keyword>
<dbReference type="STRING" id="266762.HQ36_06585"/>
<evidence type="ECO:0008006" key="3">
    <source>
        <dbReference type="Google" id="ProtNLM"/>
    </source>
</evidence>
<evidence type="ECO:0000313" key="1">
    <source>
        <dbReference type="EMBL" id="KGN97549.1"/>
    </source>
</evidence>
<name>A0A0A2GAR3_9PORP</name>
<reference evidence="1 2" key="1">
    <citation type="submission" date="2014-08" db="EMBL/GenBank/DDBJ databases">
        <title>Porphyromonas gingivicanis strain:COT-022_OH1391 Genome sequencing.</title>
        <authorList>
            <person name="Wallis C."/>
            <person name="Deusch O."/>
            <person name="O'Flynn C."/>
            <person name="Davis I."/>
            <person name="Jospin G."/>
            <person name="Darling A.E."/>
            <person name="Coil D.A."/>
            <person name="Alexiev A."/>
            <person name="Horsfall A."/>
            <person name="Kirkwood N."/>
            <person name="Harris S."/>
            <person name="Eisen J.A."/>
        </authorList>
    </citation>
    <scope>NUCLEOTIDE SEQUENCE [LARGE SCALE GENOMIC DNA]</scope>
    <source>
        <strain evidence="2">COT-022 OH1391</strain>
    </source>
</reference>
<accession>A0A0A2GAR3</accession>
<dbReference type="Proteomes" id="UP000030134">
    <property type="component" value="Unassembled WGS sequence"/>
</dbReference>
<dbReference type="eggNOG" id="ENOG502ZAG0">
    <property type="taxonomic scope" value="Bacteria"/>
</dbReference>
<sequence length="302" mass="33114">MTYTPGEFSAYAPILFGKEISIQPQTSYQIKSVRLSSIGVPDEEQQYIVSFKASNPFSYVALTKEGVIAGINTDGVPFVGEKEALLTEGSVLPQNNLALPREYALATSKAKRAEIVAVKLFEMREDLLELISGKAENAPRDGAAYELAVSELKAQIAGLEALFEGATATTTIHRDFFISPEGAINNRTLARFSVQEGLLPANSTKGEPITFNLSPTRSLQELSPEEMEKRERKLKGIIYNAPGIAEVTLRLDRKVIAKEDLPITQLGYRVSLENQITKPKEGNVCVLFDVNTGAILSLYKKE</sequence>
<dbReference type="AlphaFoldDB" id="A0A0A2GAR3"/>
<dbReference type="Pfam" id="PF16115">
    <property type="entry name" value="DUF4831"/>
    <property type="match status" value="1"/>
</dbReference>
<dbReference type="InterPro" id="IPR032265">
    <property type="entry name" value="DUF4831"/>
</dbReference>
<comment type="caution">
    <text evidence="1">The sequence shown here is derived from an EMBL/GenBank/DDBJ whole genome shotgun (WGS) entry which is preliminary data.</text>
</comment>
<evidence type="ECO:0000313" key="2">
    <source>
        <dbReference type="Proteomes" id="UP000030134"/>
    </source>
</evidence>
<proteinExistence type="predicted"/>
<protein>
    <recommendedName>
        <fullName evidence="3">DUF4831 domain-containing protein</fullName>
    </recommendedName>
</protein>
<dbReference type="EMBL" id="JQZW01000012">
    <property type="protein sequence ID" value="KGN97549.1"/>
    <property type="molecule type" value="Genomic_DNA"/>
</dbReference>